<feature type="transmembrane region" description="Helical" evidence="1">
    <location>
        <begin position="54"/>
        <end position="77"/>
    </location>
</feature>
<reference evidence="2" key="2">
    <citation type="submission" date="2022-09" db="EMBL/GenBank/DDBJ databases">
        <authorList>
            <person name="Sun Q."/>
            <person name="Ohkuma M."/>
        </authorList>
    </citation>
    <scope>NUCLEOTIDE SEQUENCE</scope>
    <source>
        <strain evidence="2">JCM 13583</strain>
    </source>
</reference>
<keyword evidence="3" id="KW-1185">Reference proteome</keyword>
<dbReference type="InterPro" id="IPR036410">
    <property type="entry name" value="HSP_DnaJ_Cys-rich_dom_sf"/>
</dbReference>
<organism evidence="2 3">
    <name type="scientific">Thermogymnomonas acidicola</name>
    <dbReference type="NCBI Taxonomy" id="399579"/>
    <lineage>
        <taxon>Archaea</taxon>
        <taxon>Methanobacteriati</taxon>
        <taxon>Thermoplasmatota</taxon>
        <taxon>Thermoplasmata</taxon>
        <taxon>Thermoplasmatales</taxon>
        <taxon>Thermogymnomonas</taxon>
    </lineage>
</organism>
<gene>
    <name evidence="2" type="ORF">GCM10007108_14560</name>
</gene>
<sequence length="119" mass="13429">MRMTCDVCHGTGYVHDQEDHLDVCEKCWGLGYIEVSPESAPELQATGRIRRNSFIISVSSIAAFYAVVFALDGLFHFTLIETFLFIFVAYYIGLLAGIFYSRHATKKLGDRAKMGRHDT</sequence>
<dbReference type="AlphaFoldDB" id="A0AA37BS71"/>
<feature type="transmembrane region" description="Helical" evidence="1">
    <location>
        <begin position="83"/>
        <end position="101"/>
    </location>
</feature>
<dbReference type="Proteomes" id="UP000632195">
    <property type="component" value="Unassembled WGS sequence"/>
</dbReference>
<accession>A0AA37BS71</accession>
<keyword evidence="1" id="KW-0812">Transmembrane</keyword>
<evidence type="ECO:0000313" key="2">
    <source>
        <dbReference type="EMBL" id="GGM77491.1"/>
    </source>
</evidence>
<dbReference type="EMBL" id="BMNY01000002">
    <property type="protein sequence ID" value="GGM77491.1"/>
    <property type="molecule type" value="Genomic_DNA"/>
</dbReference>
<dbReference type="Gene3D" id="6.20.20.10">
    <property type="match status" value="1"/>
</dbReference>
<evidence type="ECO:0000313" key="3">
    <source>
        <dbReference type="Proteomes" id="UP000632195"/>
    </source>
</evidence>
<keyword evidence="1" id="KW-0472">Membrane</keyword>
<keyword evidence="1" id="KW-1133">Transmembrane helix</keyword>
<name>A0AA37BS71_9ARCH</name>
<protein>
    <submittedName>
        <fullName evidence="2">Uncharacterized protein</fullName>
    </submittedName>
</protein>
<evidence type="ECO:0000256" key="1">
    <source>
        <dbReference type="SAM" id="Phobius"/>
    </source>
</evidence>
<dbReference type="RefSeq" id="WP_188681569.1">
    <property type="nucleotide sequence ID" value="NZ_BMNY01000002.1"/>
</dbReference>
<dbReference type="SUPFAM" id="SSF57938">
    <property type="entry name" value="DnaJ/Hsp40 cysteine-rich domain"/>
    <property type="match status" value="1"/>
</dbReference>
<comment type="caution">
    <text evidence="2">The sequence shown here is derived from an EMBL/GenBank/DDBJ whole genome shotgun (WGS) entry which is preliminary data.</text>
</comment>
<reference evidence="2" key="1">
    <citation type="journal article" date="2014" name="Int. J. Syst. Evol. Microbiol.">
        <title>Complete genome sequence of Corynebacterium casei LMG S-19264T (=DSM 44701T), isolated from a smear-ripened cheese.</title>
        <authorList>
            <consortium name="US DOE Joint Genome Institute (JGI-PGF)"/>
            <person name="Walter F."/>
            <person name="Albersmeier A."/>
            <person name="Kalinowski J."/>
            <person name="Ruckert C."/>
        </authorList>
    </citation>
    <scope>NUCLEOTIDE SEQUENCE</scope>
    <source>
        <strain evidence="2">JCM 13583</strain>
    </source>
</reference>
<proteinExistence type="predicted"/>